<dbReference type="FunFam" id="3.30.160.60:FF:002343">
    <property type="entry name" value="Zinc finger protein 33A"/>
    <property type="match status" value="1"/>
</dbReference>
<evidence type="ECO:0000313" key="13">
    <source>
        <dbReference type="Proteomes" id="UP000824540"/>
    </source>
</evidence>
<evidence type="ECO:0000256" key="1">
    <source>
        <dbReference type="ARBA" id="ARBA00004123"/>
    </source>
</evidence>
<feature type="region of interest" description="Disordered" evidence="10">
    <location>
        <begin position="113"/>
        <end position="137"/>
    </location>
</feature>
<dbReference type="Proteomes" id="UP000824540">
    <property type="component" value="Unassembled WGS sequence"/>
</dbReference>
<dbReference type="OrthoDB" id="427030at2759"/>
<feature type="domain" description="C2H2-type" evidence="11">
    <location>
        <begin position="456"/>
        <end position="483"/>
    </location>
</feature>
<dbReference type="FunFam" id="3.30.160.60:FF:001954">
    <property type="entry name" value="Zinc finger protein 787"/>
    <property type="match status" value="1"/>
</dbReference>
<dbReference type="AlphaFoldDB" id="A0A8T2PX46"/>
<reference evidence="12" key="1">
    <citation type="thesis" date="2021" institute="BYU ScholarsArchive" country="Provo, UT, USA">
        <title>Applications of and Algorithms for Genome Assembly and Genomic Analyses with an Emphasis on Marine Teleosts.</title>
        <authorList>
            <person name="Pickett B.D."/>
        </authorList>
    </citation>
    <scope>NUCLEOTIDE SEQUENCE</scope>
    <source>
        <strain evidence="12">HI-2016</strain>
    </source>
</reference>
<evidence type="ECO:0000256" key="7">
    <source>
        <dbReference type="ARBA" id="ARBA00023125"/>
    </source>
</evidence>
<evidence type="ECO:0000256" key="4">
    <source>
        <dbReference type="ARBA" id="ARBA00022737"/>
    </source>
</evidence>
<evidence type="ECO:0000259" key="11">
    <source>
        <dbReference type="PROSITE" id="PS50157"/>
    </source>
</evidence>
<accession>A0A8T2PX46</accession>
<proteinExistence type="inferred from homology"/>
<dbReference type="GO" id="GO:0000981">
    <property type="term" value="F:DNA-binding transcription factor activity, RNA polymerase II-specific"/>
    <property type="evidence" value="ECO:0007669"/>
    <property type="project" value="TreeGrafter"/>
</dbReference>
<feature type="compositionally biased region" description="Polar residues" evidence="10">
    <location>
        <begin position="117"/>
        <end position="127"/>
    </location>
</feature>
<comment type="caution">
    <text evidence="12">The sequence shown here is derived from an EMBL/GenBank/DDBJ whole genome shotgun (WGS) entry which is preliminary data.</text>
</comment>
<sequence length="539" mass="59269">MSTSYTFQTELVAIMEVLTKAAVAEICQLVDDGYAVLRLEISRSRRENEDLKRQLGIQMDTMTAMPHSSANTVGDGGLQVPYGMQRSAKEGLLSKVAEGTLYETITERLGDGKSTALDAQNTPQHTESMSEDSCAARTGSRLIKVERLDGFEGEDPPGRLKISENRCTMESDDVESAPIVDTQSLPATGLEDLPKHNRTGQSIWENGRLDTVLKAEPDSDVVNLHGTGSEHTMGRLNSQGCEYVLYEGTGQLDTFFTQRTTETETEGPSCSYLTETSSDSLSVQSDLRLIPTAAKDVSKSSQGCLNGMNPASFEVAANVCFAWDKETLPGPGNAERLNKLGYGCTTFESDSQVASANSQGMTDTDHSSCFYSGSEDENSLVNTELEHAQNLPPSGSKSDAMHFSGSTVYEKGFVTSSRLKGQSKEKRLTCTYCGKRLSCTQTLEAHLRIHTGERPYTCSHCGKKFNQMSNLRTHQRTHTGQKPYCCMQCGKRFSDPGYLKRHQYVHTGERPFKCTECGKSFSFSNNLIRHRSVHTVKIN</sequence>
<keyword evidence="13" id="KW-1185">Reference proteome</keyword>
<evidence type="ECO:0000256" key="6">
    <source>
        <dbReference type="ARBA" id="ARBA00022833"/>
    </source>
</evidence>
<dbReference type="SUPFAM" id="SSF57667">
    <property type="entry name" value="beta-beta-alpha zinc fingers"/>
    <property type="match status" value="2"/>
</dbReference>
<evidence type="ECO:0000313" key="12">
    <source>
        <dbReference type="EMBL" id="KAG9355874.1"/>
    </source>
</evidence>
<dbReference type="Pfam" id="PF00096">
    <property type="entry name" value="zf-C2H2"/>
    <property type="match status" value="3"/>
</dbReference>
<protein>
    <recommendedName>
        <fullName evidence="11">C2H2-type domain-containing protein</fullName>
    </recommendedName>
</protein>
<evidence type="ECO:0000256" key="8">
    <source>
        <dbReference type="ARBA" id="ARBA00023242"/>
    </source>
</evidence>
<name>A0A8T2PX46_9TELE</name>
<gene>
    <name evidence="12" type="ORF">JZ751_000717</name>
</gene>
<feature type="domain" description="C2H2-type" evidence="11">
    <location>
        <begin position="512"/>
        <end position="535"/>
    </location>
</feature>
<keyword evidence="5 9" id="KW-0863">Zinc-finger</keyword>
<dbReference type="PANTHER" id="PTHR24394">
    <property type="entry name" value="ZINC FINGER PROTEIN"/>
    <property type="match status" value="1"/>
</dbReference>
<evidence type="ECO:0000256" key="9">
    <source>
        <dbReference type="PROSITE-ProRule" id="PRU00042"/>
    </source>
</evidence>
<evidence type="ECO:0000256" key="3">
    <source>
        <dbReference type="ARBA" id="ARBA00022723"/>
    </source>
</evidence>
<keyword evidence="6" id="KW-0862">Zinc</keyword>
<dbReference type="EMBL" id="JAFBMS010000001">
    <property type="protein sequence ID" value="KAG9355874.1"/>
    <property type="molecule type" value="Genomic_DNA"/>
</dbReference>
<dbReference type="GO" id="GO:0003677">
    <property type="term" value="F:DNA binding"/>
    <property type="evidence" value="ECO:0007669"/>
    <property type="project" value="UniProtKB-KW"/>
</dbReference>
<dbReference type="InterPro" id="IPR036236">
    <property type="entry name" value="Znf_C2H2_sf"/>
</dbReference>
<dbReference type="InterPro" id="IPR013087">
    <property type="entry name" value="Znf_C2H2_type"/>
</dbReference>
<organism evidence="12 13">
    <name type="scientific">Albula glossodonta</name>
    <name type="common">roundjaw bonefish</name>
    <dbReference type="NCBI Taxonomy" id="121402"/>
    <lineage>
        <taxon>Eukaryota</taxon>
        <taxon>Metazoa</taxon>
        <taxon>Chordata</taxon>
        <taxon>Craniata</taxon>
        <taxon>Vertebrata</taxon>
        <taxon>Euteleostomi</taxon>
        <taxon>Actinopterygii</taxon>
        <taxon>Neopterygii</taxon>
        <taxon>Teleostei</taxon>
        <taxon>Albuliformes</taxon>
        <taxon>Albulidae</taxon>
        <taxon>Albula</taxon>
    </lineage>
</organism>
<dbReference type="GO" id="GO:0005634">
    <property type="term" value="C:nucleus"/>
    <property type="evidence" value="ECO:0007669"/>
    <property type="project" value="UniProtKB-SubCell"/>
</dbReference>
<dbReference type="GO" id="GO:0008270">
    <property type="term" value="F:zinc ion binding"/>
    <property type="evidence" value="ECO:0007669"/>
    <property type="project" value="UniProtKB-KW"/>
</dbReference>
<feature type="domain" description="C2H2-type" evidence="11">
    <location>
        <begin position="484"/>
        <end position="511"/>
    </location>
</feature>
<dbReference type="Gene3D" id="3.30.160.60">
    <property type="entry name" value="Classic Zinc Finger"/>
    <property type="match status" value="4"/>
</dbReference>
<keyword evidence="8" id="KW-0539">Nucleus</keyword>
<dbReference type="FunFam" id="3.30.160.60:FF:002090">
    <property type="entry name" value="Zinc finger protein 473"/>
    <property type="match status" value="1"/>
</dbReference>
<dbReference type="PANTHER" id="PTHR24394:SF44">
    <property type="entry name" value="ZINC FINGER PROTEIN 271-LIKE"/>
    <property type="match status" value="1"/>
</dbReference>
<feature type="domain" description="C2H2-type" evidence="11">
    <location>
        <begin position="428"/>
        <end position="455"/>
    </location>
</feature>
<dbReference type="PROSITE" id="PS00028">
    <property type="entry name" value="ZINC_FINGER_C2H2_1"/>
    <property type="match status" value="4"/>
</dbReference>
<keyword evidence="7" id="KW-0238">DNA-binding</keyword>
<keyword evidence="3" id="KW-0479">Metal-binding</keyword>
<comment type="similarity">
    <text evidence="2">Belongs to the krueppel C2H2-type zinc-finger protein family.</text>
</comment>
<dbReference type="PROSITE" id="PS50157">
    <property type="entry name" value="ZINC_FINGER_C2H2_2"/>
    <property type="match status" value="4"/>
</dbReference>
<comment type="subcellular location">
    <subcellularLocation>
        <location evidence="1">Nucleus</location>
    </subcellularLocation>
</comment>
<dbReference type="FunFam" id="3.30.160.60:FF:000100">
    <property type="entry name" value="Zinc finger 45-like"/>
    <property type="match status" value="1"/>
</dbReference>
<keyword evidence="4" id="KW-0677">Repeat</keyword>
<evidence type="ECO:0000256" key="10">
    <source>
        <dbReference type="SAM" id="MobiDB-lite"/>
    </source>
</evidence>
<dbReference type="SMART" id="SM00355">
    <property type="entry name" value="ZnF_C2H2"/>
    <property type="match status" value="4"/>
</dbReference>
<evidence type="ECO:0000256" key="5">
    <source>
        <dbReference type="ARBA" id="ARBA00022771"/>
    </source>
</evidence>
<evidence type="ECO:0000256" key="2">
    <source>
        <dbReference type="ARBA" id="ARBA00006991"/>
    </source>
</evidence>